<name>A0ABV9QCV9_9BURK</name>
<proteinExistence type="predicted"/>
<dbReference type="Proteomes" id="UP001596001">
    <property type="component" value="Unassembled WGS sequence"/>
</dbReference>
<keyword evidence="2" id="KW-1185">Reference proteome</keyword>
<protein>
    <submittedName>
        <fullName evidence="1">Uncharacterized protein</fullName>
    </submittedName>
</protein>
<evidence type="ECO:0000313" key="1">
    <source>
        <dbReference type="EMBL" id="MFC4788631.1"/>
    </source>
</evidence>
<gene>
    <name evidence="1" type="ORF">ACFO6X_06485</name>
</gene>
<evidence type="ECO:0000313" key="2">
    <source>
        <dbReference type="Proteomes" id="UP001596001"/>
    </source>
</evidence>
<organism evidence="1 2">
    <name type="scientific">Giesbergeria sinuosa</name>
    <dbReference type="NCBI Taxonomy" id="80883"/>
    <lineage>
        <taxon>Bacteria</taxon>
        <taxon>Pseudomonadati</taxon>
        <taxon>Pseudomonadota</taxon>
        <taxon>Betaproteobacteria</taxon>
        <taxon>Burkholderiales</taxon>
        <taxon>Comamonadaceae</taxon>
        <taxon>Giesbergeria</taxon>
    </lineage>
</organism>
<accession>A0ABV9QCV9</accession>
<comment type="caution">
    <text evidence="1">The sequence shown here is derived from an EMBL/GenBank/DDBJ whole genome shotgun (WGS) entry which is preliminary data.</text>
</comment>
<reference evidence="2" key="1">
    <citation type="journal article" date="2019" name="Int. J. Syst. Evol. Microbiol.">
        <title>The Global Catalogue of Microorganisms (GCM) 10K type strain sequencing project: providing services to taxonomists for standard genome sequencing and annotation.</title>
        <authorList>
            <consortium name="The Broad Institute Genomics Platform"/>
            <consortium name="The Broad Institute Genome Sequencing Center for Infectious Disease"/>
            <person name="Wu L."/>
            <person name="Ma J."/>
        </authorList>
    </citation>
    <scope>NUCLEOTIDE SEQUENCE [LARGE SCALE GENOMIC DNA]</scope>
    <source>
        <strain evidence="2">CCUG 49452</strain>
    </source>
</reference>
<sequence length="86" mass="9717">MTQSLAPTTLDYKLHLLLDVYQRRLDAFKRLIALEKTISCGLDQYALRLAMMALACKETDTLIEIKDLGGILFAFDRNMEHEGVAA</sequence>
<dbReference type="EMBL" id="JBHSHJ010000003">
    <property type="protein sequence ID" value="MFC4788631.1"/>
    <property type="molecule type" value="Genomic_DNA"/>
</dbReference>
<dbReference type="RefSeq" id="WP_382431230.1">
    <property type="nucleotide sequence ID" value="NZ_JBHSHJ010000003.1"/>
</dbReference>